<name>A0A1A1XXT1_9MYCO</name>
<accession>A0A1A1XXT1</accession>
<dbReference type="AlphaFoldDB" id="A0A1A1XXT1"/>
<protein>
    <submittedName>
        <fullName evidence="1">Uncharacterized protein</fullName>
    </submittedName>
</protein>
<evidence type="ECO:0000313" key="2">
    <source>
        <dbReference type="Proteomes" id="UP000093779"/>
    </source>
</evidence>
<dbReference type="Proteomes" id="UP000093779">
    <property type="component" value="Unassembled WGS sequence"/>
</dbReference>
<proteinExistence type="predicted"/>
<comment type="caution">
    <text evidence="1">The sequence shown here is derived from an EMBL/GenBank/DDBJ whole genome shotgun (WGS) entry which is preliminary data.</text>
</comment>
<evidence type="ECO:0000313" key="1">
    <source>
        <dbReference type="EMBL" id="OBF23900.1"/>
    </source>
</evidence>
<organism evidence="1 2">
    <name type="scientific">Mycolicibacterium conceptionense</name>
    <dbReference type="NCBI Taxonomy" id="451644"/>
    <lineage>
        <taxon>Bacteria</taxon>
        <taxon>Bacillati</taxon>
        <taxon>Actinomycetota</taxon>
        <taxon>Actinomycetes</taxon>
        <taxon>Mycobacteriales</taxon>
        <taxon>Mycobacteriaceae</taxon>
        <taxon>Mycolicibacterium</taxon>
    </lineage>
</organism>
<dbReference type="EMBL" id="LZHX01000037">
    <property type="protein sequence ID" value="OBF23900.1"/>
    <property type="molecule type" value="Genomic_DNA"/>
</dbReference>
<sequence length="108" mass="11384">MWSASLISVSTTTCEPCAMRAAGKTSEAESAEMIRAQRLLLAFLNAQPDVQESIASEVRECRDCMGRLVATYLSMTAGALSQALGGTEIAARAVEQGLLEDLDGQGNS</sequence>
<gene>
    <name evidence="1" type="ORF">A5726_10485</name>
</gene>
<reference evidence="1 2" key="1">
    <citation type="submission" date="2016-06" db="EMBL/GenBank/DDBJ databases">
        <authorList>
            <person name="Kjaerup R.B."/>
            <person name="Dalgaard T.S."/>
            <person name="Juul-Madsen H.R."/>
        </authorList>
    </citation>
    <scope>NUCLEOTIDE SEQUENCE [LARGE SCALE GENOMIC DNA]</scope>
    <source>
        <strain evidence="1 2">ACS1953</strain>
    </source>
</reference>